<reference evidence="1 2" key="1">
    <citation type="submission" date="2023-06" db="EMBL/GenBank/DDBJ databases">
        <title>Azospirillum isscasensis sp.nov, a bacterium isolated from rhizosphere soil of rice.</title>
        <authorList>
            <person name="Wang H."/>
        </authorList>
    </citation>
    <scope>NUCLEOTIDE SEQUENCE [LARGE SCALE GENOMIC DNA]</scope>
    <source>
        <strain evidence="1 2">C340-1</strain>
    </source>
</reference>
<dbReference type="EMBL" id="JAUJFI010000024">
    <property type="protein sequence ID" value="MDQ2102542.1"/>
    <property type="molecule type" value="Genomic_DNA"/>
</dbReference>
<sequence>MGDPPVFVVDEAMAEAVRRAFDERSEWPAVAELRHHVCIDDNVEALRAVRTIASWRRSPAPSK</sequence>
<organism evidence="1 2">
    <name type="scientific">Azospirillum isscasi</name>
    <dbReference type="NCBI Taxonomy" id="3053926"/>
    <lineage>
        <taxon>Bacteria</taxon>
        <taxon>Pseudomonadati</taxon>
        <taxon>Pseudomonadota</taxon>
        <taxon>Alphaproteobacteria</taxon>
        <taxon>Rhodospirillales</taxon>
        <taxon>Azospirillaceae</taxon>
        <taxon>Azospirillum</taxon>
    </lineage>
</organism>
<evidence type="ECO:0000313" key="1">
    <source>
        <dbReference type="EMBL" id="MDQ2102542.1"/>
    </source>
</evidence>
<protein>
    <submittedName>
        <fullName evidence="1">Uncharacterized protein</fullName>
    </submittedName>
</protein>
<evidence type="ECO:0000313" key="2">
    <source>
        <dbReference type="Proteomes" id="UP001227317"/>
    </source>
</evidence>
<keyword evidence="2" id="KW-1185">Reference proteome</keyword>
<name>A0ABU0WEN3_9PROT</name>
<gene>
    <name evidence="1" type="ORF">QSG27_07540</name>
</gene>
<dbReference type="Proteomes" id="UP001227317">
    <property type="component" value="Unassembled WGS sequence"/>
</dbReference>
<comment type="caution">
    <text evidence="1">The sequence shown here is derived from an EMBL/GenBank/DDBJ whole genome shotgun (WGS) entry which is preliminary data.</text>
</comment>
<proteinExistence type="predicted"/>
<accession>A0ABU0WEN3</accession>